<evidence type="ECO:0000313" key="1">
    <source>
        <dbReference type="EMBL" id="OXC79068.1"/>
    </source>
</evidence>
<organism evidence="1 2">
    <name type="scientific">Caballeronia sordidicola</name>
    <name type="common">Burkholderia sordidicola</name>
    <dbReference type="NCBI Taxonomy" id="196367"/>
    <lineage>
        <taxon>Bacteria</taxon>
        <taxon>Pseudomonadati</taxon>
        <taxon>Pseudomonadota</taxon>
        <taxon>Betaproteobacteria</taxon>
        <taxon>Burkholderiales</taxon>
        <taxon>Burkholderiaceae</taxon>
        <taxon>Caballeronia</taxon>
    </lineage>
</organism>
<comment type="caution">
    <text evidence="1">The sequence shown here is derived from an EMBL/GenBank/DDBJ whole genome shotgun (WGS) entry which is preliminary data.</text>
</comment>
<sequence length="130" mass="14359">MGLRAEHGNDHDFDGLAAAIAIAATRAIRALRKRWLTGAEQERGHHGRQAQCRDSCGDSCREASRLGDDAGAAACRTKERVERGTDNRFHLDGTVSKRRTRGETHDKMHGWTLPPSLKYHPPDIHALSAL</sequence>
<protein>
    <submittedName>
        <fullName evidence="1">Uncharacterized protein</fullName>
    </submittedName>
</protein>
<evidence type="ECO:0000313" key="2">
    <source>
        <dbReference type="Proteomes" id="UP000214720"/>
    </source>
</evidence>
<dbReference type="Proteomes" id="UP000214720">
    <property type="component" value="Unassembled WGS sequence"/>
</dbReference>
<dbReference type="EMBL" id="MTHB01000046">
    <property type="protein sequence ID" value="OXC79068.1"/>
    <property type="molecule type" value="Genomic_DNA"/>
</dbReference>
<dbReference type="AlphaFoldDB" id="A0A226X8A7"/>
<name>A0A226X8A7_CABSO</name>
<reference evidence="2" key="1">
    <citation type="submission" date="2017-01" db="EMBL/GenBank/DDBJ databases">
        <title>Genome Analysis of Deinococcus marmoris KOPRI26562.</title>
        <authorList>
            <person name="Kim J.H."/>
            <person name="Oh H.-M."/>
        </authorList>
    </citation>
    <scope>NUCLEOTIDE SEQUENCE [LARGE SCALE GENOMIC DNA]</scope>
    <source>
        <strain evidence="2">PAMC 26633</strain>
    </source>
</reference>
<gene>
    <name evidence="1" type="ORF">BSU04_07840</name>
</gene>
<proteinExistence type="predicted"/>
<accession>A0A226X8A7</accession>